<evidence type="ECO:0000256" key="1">
    <source>
        <dbReference type="ARBA" id="ARBA00023239"/>
    </source>
</evidence>
<dbReference type="Proteomes" id="UP000245461">
    <property type="component" value="Unassembled WGS sequence"/>
</dbReference>
<dbReference type="GO" id="GO:0005737">
    <property type="term" value="C:cytoplasm"/>
    <property type="evidence" value="ECO:0007669"/>
    <property type="project" value="TreeGrafter"/>
</dbReference>
<dbReference type="GO" id="GO:0016787">
    <property type="term" value="F:hydrolase activity"/>
    <property type="evidence" value="ECO:0007669"/>
    <property type="project" value="UniProtKB-KW"/>
</dbReference>
<proteinExistence type="predicted"/>
<dbReference type="OrthoDB" id="9799024at2"/>
<organism evidence="3 4">
    <name type="scientific">Zavarzinia aquatilis</name>
    <dbReference type="NCBI Taxonomy" id="2211142"/>
    <lineage>
        <taxon>Bacteria</taxon>
        <taxon>Pseudomonadati</taxon>
        <taxon>Pseudomonadota</taxon>
        <taxon>Alphaproteobacteria</taxon>
        <taxon>Rhodospirillales</taxon>
        <taxon>Zavarziniaceae</taxon>
        <taxon>Zavarzinia</taxon>
    </lineage>
</organism>
<name>A0A317EES7_9PROT</name>
<evidence type="ECO:0000313" key="3">
    <source>
        <dbReference type="EMBL" id="PWR25261.1"/>
    </source>
</evidence>
<dbReference type="GO" id="GO:0016831">
    <property type="term" value="F:carboxy-lyase activity"/>
    <property type="evidence" value="ECO:0007669"/>
    <property type="project" value="InterPro"/>
</dbReference>
<dbReference type="InterPro" id="IPR006680">
    <property type="entry name" value="Amidohydro-rel"/>
</dbReference>
<dbReference type="PANTHER" id="PTHR21240:SF28">
    <property type="entry name" value="ISO-OROTATE DECARBOXYLASE (EUROFUNG)"/>
    <property type="match status" value="1"/>
</dbReference>
<keyword evidence="4" id="KW-1185">Reference proteome</keyword>
<dbReference type="AlphaFoldDB" id="A0A317EES7"/>
<dbReference type="Gene3D" id="3.20.20.140">
    <property type="entry name" value="Metal-dependent hydrolases"/>
    <property type="match status" value="1"/>
</dbReference>
<accession>A0A317EES7</accession>
<evidence type="ECO:0000259" key="2">
    <source>
        <dbReference type="Pfam" id="PF04909"/>
    </source>
</evidence>
<reference evidence="3 4" key="1">
    <citation type="submission" date="2018-05" db="EMBL/GenBank/DDBJ databases">
        <title>Zavarzinia sp. HR-AS.</title>
        <authorList>
            <person name="Lee Y."/>
            <person name="Jeon C.O."/>
        </authorList>
    </citation>
    <scope>NUCLEOTIDE SEQUENCE [LARGE SCALE GENOMIC DNA]</scope>
    <source>
        <strain evidence="3 4">HR-AS</strain>
    </source>
</reference>
<dbReference type="Pfam" id="PF04909">
    <property type="entry name" value="Amidohydro_2"/>
    <property type="match status" value="1"/>
</dbReference>
<dbReference type="PANTHER" id="PTHR21240">
    <property type="entry name" value="2-AMINO-3-CARBOXYLMUCONATE-6-SEMIALDEHYDE DECARBOXYLASE"/>
    <property type="match status" value="1"/>
</dbReference>
<dbReference type="InterPro" id="IPR032465">
    <property type="entry name" value="ACMSD"/>
</dbReference>
<evidence type="ECO:0000313" key="4">
    <source>
        <dbReference type="Proteomes" id="UP000245461"/>
    </source>
</evidence>
<gene>
    <name evidence="3" type="ORF">DKG74_05735</name>
</gene>
<dbReference type="InterPro" id="IPR032466">
    <property type="entry name" value="Metal_Hydrolase"/>
</dbReference>
<dbReference type="GO" id="GO:0019748">
    <property type="term" value="P:secondary metabolic process"/>
    <property type="evidence" value="ECO:0007669"/>
    <property type="project" value="TreeGrafter"/>
</dbReference>
<feature type="domain" description="Amidohydrolase-related" evidence="2">
    <location>
        <begin position="11"/>
        <end position="322"/>
    </location>
</feature>
<comment type="caution">
    <text evidence="3">The sequence shown here is derived from an EMBL/GenBank/DDBJ whole genome shotgun (WGS) entry which is preliminary data.</text>
</comment>
<dbReference type="EMBL" id="QGLE01000002">
    <property type="protein sequence ID" value="PWR25261.1"/>
    <property type="molecule type" value="Genomic_DNA"/>
</dbReference>
<dbReference type="SUPFAM" id="SSF51556">
    <property type="entry name" value="Metallo-dependent hydrolases"/>
    <property type="match status" value="1"/>
</dbReference>
<keyword evidence="3" id="KW-0378">Hydrolase</keyword>
<keyword evidence="1" id="KW-0456">Lyase</keyword>
<protein>
    <submittedName>
        <fullName evidence="3">Amidohydrolase</fullName>
    </submittedName>
</protein>
<sequence>MREETAVPPVIDTHAHFVPAYFPAGSGRTPLWPAMEHRADGQAAIVIGGKPFRVLTPANWDVPARLAEMTAQGIDRQVLSPMPELLSHWFPADDADDLCRYMNDSLAAMIAAAPDRLSGIGMVPVQDPARATRRLAEIKALGLRGIELGSHVDGVALGDPRFDELYATAEDLDLCLMIHPLHPAGKDRLPGHPALAAAAAFPLDTALAGASLLSAGIPARFPRLRIMLCHGGGALPWILPRLDRVWSLGGPLGAVFPERPSAMARRFFYDSVVYDPVTLRYIADALGEDRIVIGSDFPFVIQQDQPGDFAAGVLPAAALSRAALAFLGLPAEHGG</sequence>